<dbReference type="InterPro" id="IPR009057">
    <property type="entry name" value="Homeodomain-like_sf"/>
</dbReference>
<dbReference type="SUPFAM" id="SSF46689">
    <property type="entry name" value="Homeodomain-like"/>
    <property type="match status" value="2"/>
</dbReference>
<dbReference type="InterPro" id="IPR018060">
    <property type="entry name" value="HTH_AraC"/>
</dbReference>
<evidence type="ECO:0000256" key="1">
    <source>
        <dbReference type="ARBA" id="ARBA00023015"/>
    </source>
</evidence>
<comment type="caution">
    <text evidence="5">The sequence shown here is derived from an EMBL/GenBank/DDBJ whole genome shotgun (WGS) entry which is preliminary data.</text>
</comment>
<dbReference type="InterPro" id="IPR029062">
    <property type="entry name" value="Class_I_gatase-like"/>
</dbReference>
<dbReference type="CDD" id="cd03136">
    <property type="entry name" value="GATase1_AraC_ArgR_like"/>
    <property type="match status" value="1"/>
</dbReference>
<organism evidence="5 6">
    <name type="scientific">Paracoccus gahaiensis</name>
    <dbReference type="NCBI Taxonomy" id="1706839"/>
    <lineage>
        <taxon>Bacteria</taxon>
        <taxon>Pseudomonadati</taxon>
        <taxon>Pseudomonadota</taxon>
        <taxon>Alphaproteobacteria</taxon>
        <taxon>Rhodobacterales</taxon>
        <taxon>Paracoccaceae</taxon>
        <taxon>Paracoccus</taxon>
    </lineage>
</organism>
<dbReference type="Gene3D" id="3.40.50.880">
    <property type="match status" value="1"/>
</dbReference>
<reference evidence="5 6" key="1">
    <citation type="submission" date="2019-04" db="EMBL/GenBank/DDBJ databases">
        <authorList>
            <person name="Li J."/>
        </authorList>
    </citation>
    <scope>NUCLEOTIDE SEQUENCE [LARGE SCALE GENOMIC DNA]</scope>
    <source>
        <strain evidence="5 6">KCTC 42687</strain>
    </source>
</reference>
<feature type="domain" description="HTH araC/xylS-type" evidence="4">
    <location>
        <begin position="208"/>
        <end position="306"/>
    </location>
</feature>
<evidence type="ECO:0000313" key="6">
    <source>
        <dbReference type="Proteomes" id="UP000309747"/>
    </source>
</evidence>
<evidence type="ECO:0000313" key="5">
    <source>
        <dbReference type="EMBL" id="TJZ90260.1"/>
    </source>
</evidence>
<dbReference type="PROSITE" id="PS01124">
    <property type="entry name" value="HTH_ARAC_FAMILY_2"/>
    <property type="match status" value="1"/>
</dbReference>
<dbReference type="Gene3D" id="1.10.10.60">
    <property type="entry name" value="Homeodomain-like"/>
    <property type="match status" value="1"/>
</dbReference>
<dbReference type="InterPro" id="IPR002818">
    <property type="entry name" value="DJ-1/PfpI"/>
</dbReference>
<dbReference type="GO" id="GO:0003700">
    <property type="term" value="F:DNA-binding transcription factor activity"/>
    <property type="evidence" value="ECO:0007669"/>
    <property type="project" value="InterPro"/>
</dbReference>
<dbReference type="InterPro" id="IPR050204">
    <property type="entry name" value="AraC_XylS_family_regulators"/>
</dbReference>
<evidence type="ECO:0000256" key="2">
    <source>
        <dbReference type="ARBA" id="ARBA00023125"/>
    </source>
</evidence>
<gene>
    <name evidence="5" type="ORF">FA743_15960</name>
</gene>
<dbReference type="RefSeq" id="WP_136887097.1">
    <property type="nucleotide sequence ID" value="NZ_SUNI01000018.1"/>
</dbReference>
<evidence type="ECO:0000256" key="3">
    <source>
        <dbReference type="ARBA" id="ARBA00023163"/>
    </source>
</evidence>
<dbReference type="AlphaFoldDB" id="A0A4U0R785"/>
<keyword evidence="6" id="KW-1185">Reference proteome</keyword>
<dbReference type="Proteomes" id="UP000309747">
    <property type="component" value="Unassembled WGS sequence"/>
</dbReference>
<dbReference type="SUPFAM" id="SSF52317">
    <property type="entry name" value="Class I glutamine amidotransferase-like"/>
    <property type="match status" value="1"/>
</dbReference>
<keyword evidence="2" id="KW-0238">DNA-binding</keyword>
<proteinExistence type="predicted"/>
<sequence>MRVTFLLFDGFSNMVLSCLLEPLRAVRDGGRADLEWHILTAGDGPVRSSSGLMVAPDRRQTGMIDLLVVVAGYGHRAHAEGPARRQVADLARHSLQIVGADTGPWILAAAGLLDDREATLHWSLLPEFAEAFPRVRVMSVGHVATDRVWTCGGASDALALMLSLIGTRFGKADAFLASAMFLRDDPRPQGDVPDRLADLARAGPVRLRSILDHMVETIDEPAPLSRLANLGGMSPSKMDRLFKADLGMSPGQFHRMLRLARAQDLARTTQLSLHDIALRCGYCDAPALSKAFRRRFGYPIGQLRRRSCEYVEQVTVTEAERKSQDPKPVSCNVSSLEVW</sequence>
<dbReference type="OrthoDB" id="9793400at2"/>
<keyword evidence="3" id="KW-0804">Transcription</keyword>
<evidence type="ECO:0000259" key="4">
    <source>
        <dbReference type="PROSITE" id="PS01124"/>
    </source>
</evidence>
<accession>A0A4U0R785</accession>
<dbReference type="Pfam" id="PF01965">
    <property type="entry name" value="DJ-1_PfpI"/>
    <property type="match status" value="1"/>
</dbReference>
<protein>
    <submittedName>
        <fullName evidence="5">Helix-turn-helix domain-containing protein</fullName>
    </submittedName>
</protein>
<dbReference type="PANTHER" id="PTHR46796">
    <property type="entry name" value="HTH-TYPE TRANSCRIPTIONAL ACTIVATOR RHAS-RELATED"/>
    <property type="match status" value="1"/>
</dbReference>
<name>A0A4U0R785_9RHOB</name>
<dbReference type="Pfam" id="PF12833">
    <property type="entry name" value="HTH_18"/>
    <property type="match status" value="1"/>
</dbReference>
<dbReference type="EMBL" id="SUNI01000018">
    <property type="protein sequence ID" value="TJZ90260.1"/>
    <property type="molecule type" value="Genomic_DNA"/>
</dbReference>
<keyword evidence="1" id="KW-0805">Transcription regulation</keyword>
<dbReference type="GO" id="GO:0043565">
    <property type="term" value="F:sequence-specific DNA binding"/>
    <property type="evidence" value="ECO:0007669"/>
    <property type="project" value="InterPro"/>
</dbReference>
<dbReference type="SMART" id="SM00342">
    <property type="entry name" value="HTH_ARAC"/>
    <property type="match status" value="1"/>
</dbReference>